<proteinExistence type="predicted"/>
<accession>A0A9P7G662</accession>
<evidence type="ECO:0000256" key="3">
    <source>
        <dbReference type="ARBA" id="ARBA00022989"/>
    </source>
</evidence>
<dbReference type="InterPro" id="IPR045120">
    <property type="entry name" value="Suco/Slp1-like"/>
</dbReference>
<comment type="caution">
    <text evidence="8">The sequence shown here is derived from an EMBL/GenBank/DDBJ whole genome shotgun (WGS) entry which is preliminary data.</text>
</comment>
<dbReference type="EMBL" id="JABCKV010000059">
    <property type="protein sequence ID" value="KAG5644762.1"/>
    <property type="molecule type" value="Genomic_DNA"/>
</dbReference>
<organism evidence="8 9">
    <name type="scientific">Asterophora parasitica</name>
    <dbReference type="NCBI Taxonomy" id="117018"/>
    <lineage>
        <taxon>Eukaryota</taxon>
        <taxon>Fungi</taxon>
        <taxon>Dikarya</taxon>
        <taxon>Basidiomycota</taxon>
        <taxon>Agaricomycotina</taxon>
        <taxon>Agaricomycetes</taxon>
        <taxon>Agaricomycetidae</taxon>
        <taxon>Agaricales</taxon>
        <taxon>Tricholomatineae</taxon>
        <taxon>Lyophyllaceae</taxon>
        <taxon>Asterophora</taxon>
    </lineage>
</organism>
<feature type="compositionally biased region" description="Polar residues" evidence="5">
    <location>
        <begin position="784"/>
        <end position="804"/>
    </location>
</feature>
<evidence type="ECO:0000259" key="7">
    <source>
        <dbReference type="PROSITE" id="PS51469"/>
    </source>
</evidence>
<keyword evidence="2" id="KW-0812">Transmembrane</keyword>
<dbReference type="Pfam" id="PF07738">
    <property type="entry name" value="Sad1_UNC"/>
    <property type="match status" value="1"/>
</dbReference>
<keyword evidence="3" id="KW-1133">Transmembrane helix</keyword>
<feature type="chain" id="PRO_5040259177" description="SUN domain-containing protein" evidence="6">
    <location>
        <begin position="18"/>
        <end position="959"/>
    </location>
</feature>
<dbReference type="GO" id="GO:0016020">
    <property type="term" value="C:membrane"/>
    <property type="evidence" value="ECO:0007669"/>
    <property type="project" value="InterPro"/>
</dbReference>
<dbReference type="PROSITE" id="PS51469">
    <property type="entry name" value="SUN"/>
    <property type="match status" value="1"/>
</dbReference>
<feature type="compositionally biased region" description="Low complexity" evidence="5">
    <location>
        <begin position="472"/>
        <end position="490"/>
    </location>
</feature>
<dbReference type="GO" id="GO:0034975">
    <property type="term" value="P:protein folding in endoplasmic reticulum"/>
    <property type="evidence" value="ECO:0007669"/>
    <property type="project" value="TreeGrafter"/>
</dbReference>
<dbReference type="Proteomes" id="UP000775547">
    <property type="component" value="Unassembled WGS sequence"/>
</dbReference>
<feature type="compositionally biased region" description="Basic and acidic residues" evidence="5">
    <location>
        <begin position="82"/>
        <end position="93"/>
    </location>
</feature>
<reference evidence="8" key="2">
    <citation type="submission" date="2021-10" db="EMBL/GenBank/DDBJ databases">
        <title>Phylogenomics reveals ancestral predisposition of the termite-cultivated fungus Termitomyces towards a domesticated lifestyle.</title>
        <authorList>
            <person name="Auxier B."/>
            <person name="Grum-Grzhimaylo A."/>
            <person name="Cardenas M.E."/>
            <person name="Lodge J.D."/>
            <person name="Laessoe T."/>
            <person name="Pedersen O."/>
            <person name="Smith M.E."/>
            <person name="Kuyper T.W."/>
            <person name="Franco-Molano E.A."/>
            <person name="Baroni T.J."/>
            <person name="Aanen D.K."/>
        </authorList>
    </citation>
    <scope>NUCLEOTIDE SEQUENCE</scope>
    <source>
        <strain evidence="8">AP01</strain>
        <tissue evidence="8">Mycelium</tissue>
    </source>
</reference>
<feature type="region of interest" description="Disordered" evidence="5">
    <location>
        <begin position="900"/>
        <end position="942"/>
    </location>
</feature>
<feature type="compositionally biased region" description="Polar residues" evidence="5">
    <location>
        <begin position="106"/>
        <end position="117"/>
    </location>
</feature>
<evidence type="ECO:0000313" key="9">
    <source>
        <dbReference type="Proteomes" id="UP000775547"/>
    </source>
</evidence>
<dbReference type="GO" id="GO:0005737">
    <property type="term" value="C:cytoplasm"/>
    <property type="evidence" value="ECO:0007669"/>
    <property type="project" value="TreeGrafter"/>
</dbReference>
<evidence type="ECO:0000256" key="6">
    <source>
        <dbReference type="SAM" id="SignalP"/>
    </source>
</evidence>
<keyword evidence="4" id="KW-0472">Membrane</keyword>
<feature type="compositionally biased region" description="Low complexity" evidence="5">
    <location>
        <begin position="389"/>
        <end position="403"/>
    </location>
</feature>
<feature type="compositionally biased region" description="Basic and acidic residues" evidence="5">
    <location>
        <begin position="909"/>
        <end position="919"/>
    </location>
</feature>
<feature type="region of interest" description="Disordered" evidence="5">
    <location>
        <begin position="82"/>
        <end position="141"/>
    </location>
</feature>
<dbReference type="GO" id="GO:0012505">
    <property type="term" value="C:endomembrane system"/>
    <property type="evidence" value="ECO:0007669"/>
    <property type="project" value="UniProtKB-SubCell"/>
</dbReference>
<feature type="region of interest" description="Disordered" evidence="5">
    <location>
        <begin position="317"/>
        <end position="490"/>
    </location>
</feature>
<feature type="compositionally biased region" description="Polar residues" evidence="5">
    <location>
        <begin position="453"/>
        <end position="471"/>
    </location>
</feature>
<feature type="compositionally biased region" description="Basic and acidic residues" evidence="5">
    <location>
        <begin position="317"/>
        <end position="330"/>
    </location>
</feature>
<feature type="region of interest" description="Disordered" evidence="5">
    <location>
        <begin position="716"/>
        <end position="823"/>
    </location>
</feature>
<feature type="compositionally biased region" description="Basic and acidic residues" evidence="5">
    <location>
        <begin position="716"/>
        <end position="730"/>
    </location>
</feature>
<feature type="compositionally biased region" description="Polar residues" evidence="5">
    <location>
        <begin position="748"/>
        <end position="757"/>
    </location>
</feature>
<feature type="region of interest" description="Disordered" evidence="5">
    <location>
        <begin position="836"/>
        <end position="858"/>
    </location>
</feature>
<dbReference type="InterPro" id="IPR012919">
    <property type="entry name" value="SUN_dom"/>
</dbReference>
<name>A0A9P7G662_9AGAR</name>
<feature type="compositionally biased region" description="Basic and acidic residues" evidence="5">
    <location>
        <begin position="849"/>
        <end position="858"/>
    </location>
</feature>
<gene>
    <name evidence="8" type="ORF">DXG03_007670</name>
</gene>
<feature type="compositionally biased region" description="Acidic residues" evidence="5">
    <location>
        <begin position="921"/>
        <end position="939"/>
    </location>
</feature>
<feature type="domain" description="SUN" evidence="7">
    <location>
        <begin position="127"/>
        <end position="300"/>
    </location>
</feature>
<dbReference type="AlphaFoldDB" id="A0A9P7G662"/>
<dbReference type="OrthoDB" id="266334at2759"/>
<evidence type="ECO:0000256" key="4">
    <source>
        <dbReference type="ARBA" id="ARBA00023136"/>
    </source>
</evidence>
<keyword evidence="6" id="KW-0732">Signal</keyword>
<evidence type="ECO:0000256" key="1">
    <source>
        <dbReference type="ARBA" id="ARBA00004308"/>
    </source>
</evidence>
<dbReference type="Gene3D" id="2.60.120.260">
    <property type="entry name" value="Galactose-binding domain-like"/>
    <property type="match status" value="1"/>
</dbReference>
<feature type="signal peptide" evidence="6">
    <location>
        <begin position="1"/>
        <end position="17"/>
    </location>
</feature>
<evidence type="ECO:0000256" key="2">
    <source>
        <dbReference type="ARBA" id="ARBA00022692"/>
    </source>
</evidence>
<keyword evidence="9" id="KW-1185">Reference proteome</keyword>
<dbReference type="PANTHER" id="PTHR12953">
    <property type="entry name" value="MEMBRANE PROTEIN CH1 RELATED"/>
    <property type="match status" value="1"/>
</dbReference>
<dbReference type="PANTHER" id="PTHR12953:SF0">
    <property type="entry name" value="SUN DOMAIN-CONTAINING OSSIFICATION FACTOR"/>
    <property type="match status" value="1"/>
</dbReference>
<evidence type="ECO:0000256" key="5">
    <source>
        <dbReference type="SAM" id="MobiDB-lite"/>
    </source>
</evidence>
<sequence length="959" mass="106185">MLSLHLLPAALAAYLLASPVFAAAAATPTSSNDPFRAIAAQVARRKPDLPVCCLKPIQPLEPLEDEVLLSFEEWKQKQTVLQEKERAKEREANNRSTHAGGRASGDNGNASDTTVLSHNIRGTGDAADVGDELTKTPKTEPLPPHFRVPLVDRFNYASVECSARVHLSHRSAKSASSILSSKRDRYMLSPCNPPNKERQFVVVELCEDIRIDTVQLANFEFFSGIFKEFRISVAKTDITGEEEFTDAGVFRAKNVRGVQSFHPPTSLRDFYRYIRIDFLSHYGNEYYCPLSLLRVYGLTHLEQWKWDTWEQESRAKMDTASKTASKDEAHNPSIPVDAVGNPPALAHEPDAVDEATTAGKPLGNVSSTAADNNIADDSRVTATDDSAQSSIFSTSGSHFSTTTVHPSIEQTGAAKTPNTKPTVTTSPVNDSHDTSHISSSPSPISALAPDVSIATQRQQPTDSSNPPLSEPTTVSSSNGAHSSSSTAKSASNATAAVKAVTTNITTSVVPTASQHSIMPPTTGGGESIYRTIMNRLTALEANHTLYARYVEQQTGGVRELLRRLGEDVGRLEGIGKAQSQTYQRQLRDWEKRQMQMQMDFGELMARVEYLSDEIVLEKRLGIAQLCLLLAVLVFMGLTRGSRGDDQRLRINRSSMREWSKRHLRFSGDWTGRFRRRRSDNGEDLEREQEMLKPYVQPSRPVSFVAEGGNVKFEFPTTERRVHMQDDEKIPLRSKNMNTHNHTHETRVSARSKSSDASVQPWRKPRSRTPSLRNVAVRARPPGTPTSSSTHRPRLQRSNSHSGPGNHNVAGGLTHRSARKWARTSHLHEVRTFDRGVGLSGGALRNRGLRGSDGERYQDGDRENVAMGVFGRPGTGTEFWTCQDGNGEEARVVRVDELGSPRRERRKGKEPRIRPVKFEPPDVGESDPWVDTELEESEAEWDFKLDTGRSMSFAAAGNEH</sequence>
<feature type="compositionally biased region" description="Polar residues" evidence="5">
    <location>
        <begin position="416"/>
        <end position="429"/>
    </location>
</feature>
<feature type="compositionally biased region" description="Low complexity" evidence="5">
    <location>
        <begin position="436"/>
        <end position="445"/>
    </location>
</feature>
<evidence type="ECO:0000313" key="8">
    <source>
        <dbReference type="EMBL" id="KAG5644762.1"/>
    </source>
</evidence>
<protein>
    <recommendedName>
        <fullName evidence="7">SUN domain-containing protein</fullName>
    </recommendedName>
</protein>
<comment type="subcellular location">
    <subcellularLocation>
        <location evidence="1">Endomembrane system</location>
    </subcellularLocation>
</comment>
<reference evidence="8" key="1">
    <citation type="submission" date="2020-07" db="EMBL/GenBank/DDBJ databases">
        <authorList>
            <person name="Nieuwenhuis M."/>
            <person name="Van De Peppel L.J.J."/>
        </authorList>
    </citation>
    <scope>NUCLEOTIDE SEQUENCE</scope>
    <source>
        <strain evidence="8">AP01</strain>
        <tissue evidence="8">Mycelium</tissue>
    </source>
</reference>